<reference evidence="2" key="1">
    <citation type="submission" date="2018-01" db="EMBL/GenBank/DDBJ databases">
        <title>An insight into the sialome of Amazonian anophelines.</title>
        <authorList>
            <person name="Ribeiro J.M."/>
            <person name="Scarpassa V."/>
            <person name="Calvo E."/>
        </authorList>
    </citation>
    <scope>NUCLEOTIDE SEQUENCE</scope>
    <source>
        <tissue evidence="2">Salivary glands</tissue>
    </source>
</reference>
<name>A0A2M4B4T4_9DIPT</name>
<protein>
    <submittedName>
        <fullName evidence="2">Putative secreted protein</fullName>
    </submittedName>
</protein>
<keyword evidence="1" id="KW-0732">Signal</keyword>
<feature type="signal peptide" evidence="1">
    <location>
        <begin position="1"/>
        <end position="33"/>
    </location>
</feature>
<sequence>MSHLPSLLLSLVIRRILRTVLLLLPLPLPFAETRDQELLSVGESCGTQASTTSVEAPFRAKGGCSQRFPRKLGPRQNAYHVSADQDVPNLGRI</sequence>
<organism evidence="2">
    <name type="scientific">Anopheles triannulatus</name>
    <dbReference type="NCBI Taxonomy" id="58253"/>
    <lineage>
        <taxon>Eukaryota</taxon>
        <taxon>Metazoa</taxon>
        <taxon>Ecdysozoa</taxon>
        <taxon>Arthropoda</taxon>
        <taxon>Hexapoda</taxon>
        <taxon>Insecta</taxon>
        <taxon>Pterygota</taxon>
        <taxon>Neoptera</taxon>
        <taxon>Endopterygota</taxon>
        <taxon>Diptera</taxon>
        <taxon>Nematocera</taxon>
        <taxon>Culicoidea</taxon>
        <taxon>Culicidae</taxon>
        <taxon>Anophelinae</taxon>
        <taxon>Anopheles</taxon>
    </lineage>
</organism>
<accession>A0A2M4B4T4</accession>
<feature type="chain" id="PRO_5014863084" evidence="1">
    <location>
        <begin position="34"/>
        <end position="93"/>
    </location>
</feature>
<dbReference type="AlphaFoldDB" id="A0A2M4B4T4"/>
<evidence type="ECO:0000256" key="1">
    <source>
        <dbReference type="SAM" id="SignalP"/>
    </source>
</evidence>
<proteinExistence type="predicted"/>
<evidence type="ECO:0000313" key="2">
    <source>
        <dbReference type="EMBL" id="MBW48067.1"/>
    </source>
</evidence>
<dbReference type="EMBL" id="GGFK01014746">
    <property type="protein sequence ID" value="MBW48067.1"/>
    <property type="molecule type" value="Transcribed_RNA"/>
</dbReference>